<dbReference type="GeneID" id="139079058"/>
<feature type="region of interest" description="Disordered" evidence="1">
    <location>
        <begin position="1"/>
        <end position="208"/>
    </location>
</feature>
<keyword evidence="2" id="KW-1185">Reference proteome</keyword>
<dbReference type="RefSeq" id="XP_070447952.1">
    <property type="nucleotide sequence ID" value="XM_070591851.1"/>
</dbReference>
<sequence length="208" mass="21928">MPHLAQQLLSGLTGGEQRPGRAPCPRALPVPHRGPPGHITSPNLYPPLGRGHAPSRRVPYLGQRLAPAGRGHSPPVSPGPAPLRRADPGAAVLRGRSRAPGARVRLGGDCTGRARRGCGTAALRRSPRTAPFARAAPTARPSRERGCRTPSPTRRGPAPLPAAPPPSARGGRGHGEGLNRKPRRGTARRRGSQSGTERRPRKRALECQ</sequence>
<feature type="compositionally biased region" description="Low complexity" evidence="1">
    <location>
        <begin position="128"/>
        <end position="140"/>
    </location>
</feature>
<dbReference type="Proteomes" id="UP001652662">
    <property type="component" value="Chromosome 24"/>
</dbReference>
<feature type="compositionally biased region" description="Pro residues" evidence="1">
    <location>
        <begin position="158"/>
        <end position="167"/>
    </location>
</feature>
<evidence type="ECO:0000313" key="3">
    <source>
        <dbReference type="RefSeq" id="XP_070447952.1"/>
    </source>
</evidence>
<evidence type="ECO:0000256" key="1">
    <source>
        <dbReference type="SAM" id="MobiDB-lite"/>
    </source>
</evidence>
<organism evidence="2 3">
    <name type="scientific">Equus przewalskii</name>
    <name type="common">Przewalski's horse</name>
    <name type="synonym">Equus caballus przewalskii</name>
    <dbReference type="NCBI Taxonomy" id="9798"/>
    <lineage>
        <taxon>Eukaryota</taxon>
        <taxon>Metazoa</taxon>
        <taxon>Chordata</taxon>
        <taxon>Craniata</taxon>
        <taxon>Vertebrata</taxon>
        <taxon>Euteleostomi</taxon>
        <taxon>Mammalia</taxon>
        <taxon>Eutheria</taxon>
        <taxon>Laurasiatheria</taxon>
        <taxon>Perissodactyla</taxon>
        <taxon>Equidae</taxon>
        <taxon>Equus</taxon>
    </lineage>
</organism>
<evidence type="ECO:0000313" key="2">
    <source>
        <dbReference type="Proteomes" id="UP001652662"/>
    </source>
</evidence>
<accession>A0ABM4M5H1</accession>
<proteinExistence type="predicted"/>
<gene>
    <name evidence="3" type="primary">LOC139079058</name>
</gene>
<feature type="compositionally biased region" description="Basic residues" evidence="1">
    <location>
        <begin position="180"/>
        <end position="191"/>
    </location>
</feature>
<name>A0ABM4M5H1_EQUPR</name>
<reference evidence="3" key="1">
    <citation type="submission" date="2025-08" db="UniProtKB">
        <authorList>
            <consortium name="RefSeq"/>
        </authorList>
    </citation>
    <scope>IDENTIFICATION</scope>
    <source>
        <tissue evidence="3">Blood</tissue>
    </source>
</reference>
<protein>
    <submittedName>
        <fullName evidence="3">EZH inhibitory protein-like</fullName>
    </submittedName>
</protein>